<keyword evidence="2" id="KW-0812">Transmembrane</keyword>
<comment type="caution">
    <text evidence="3">The sequence shown here is derived from an EMBL/GenBank/DDBJ whole genome shotgun (WGS) entry which is preliminary data.</text>
</comment>
<evidence type="ECO:0000256" key="1">
    <source>
        <dbReference type="SAM" id="MobiDB-lite"/>
    </source>
</evidence>
<feature type="region of interest" description="Disordered" evidence="1">
    <location>
        <begin position="37"/>
        <end position="61"/>
    </location>
</feature>
<protein>
    <submittedName>
        <fullName evidence="3">Ribosomal protein L23/L15e family protein</fullName>
    </submittedName>
</protein>
<evidence type="ECO:0000256" key="2">
    <source>
        <dbReference type="SAM" id="Phobius"/>
    </source>
</evidence>
<organism evidence="3 4">
    <name type="scientific">Hibiscus syriacus</name>
    <name type="common">Rose of Sharon</name>
    <dbReference type="NCBI Taxonomy" id="106335"/>
    <lineage>
        <taxon>Eukaryota</taxon>
        <taxon>Viridiplantae</taxon>
        <taxon>Streptophyta</taxon>
        <taxon>Embryophyta</taxon>
        <taxon>Tracheophyta</taxon>
        <taxon>Spermatophyta</taxon>
        <taxon>Magnoliopsida</taxon>
        <taxon>eudicotyledons</taxon>
        <taxon>Gunneridae</taxon>
        <taxon>Pentapetalae</taxon>
        <taxon>rosids</taxon>
        <taxon>malvids</taxon>
        <taxon>Malvales</taxon>
        <taxon>Malvaceae</taxon>
        <taxon>Malvoideae</taxon>
        <taxon>Hibiscus</taxon>
    </lineage>
</organism>
<feature type="compositionally biased region" description="Polar residues" evidence="1">
    <location>
        <begin position="37"/>
        <end position="48"/>
    </location>
</feature>
<dbReference type="Proteomes" id="UP000436088">
    <property type="component" value="Unassembled WGS sequence"/>
</dbReference>
<keyword evidence="3" id="KW-0687">Ribonucleoprotein</keyword>
<evidence type="ECO:0000313" key="4">
    <source>
        <dbReference type="Proteomes" id="UP000436088"/>
    </source>
</evidence>
<dbReference type="PANTHER" id="PTHR33625">
    <property type="entry name" value="OS08G0179900 PROTEIN"/>
    <property type="match status" value="1"/>
</dbReference>
<dbReference type="AlphaFoldDB" id="A0A6A2ZQ36"/>
<feature type="transmembrane region" description="Helical" evidence="2">
    <location>
        <begin position="325"/>
        <end position="344"/>
    </location>
</feature>
<keyword evidence="2" id="KW-1133">Transmembrane helix</keyword>
<proteinExistence type="predicted"/>
<gene>
    <name evidence="3" type="ORF">F3Y22_tig00110788pilonHSYRG00250</name>
</gene>
<keyword evidence="4" id="KW-1185">Reference proteome</keyword>
<keyword evidence="2" id="KW-0472">Membrane</keyword>
<reference evidence="3" key="1">
    <citation type="submission" date="2019-09" db="EMBL/GenBank/DDBJ databases">
        <title>Draft genome information of white flower Hibiscus syriacus.</title>
        <authorList>
            <person name="Kim Y.-M."/>
        </authorList>
    </citation>
    <scope>NUCLEOTIDE SEQUENCE [LARGE SCALE GENOMIC DNA]</scope>
    <source>
        <strain evidence="3">YM2019G1</strain>
    </source>
</reference>
<name>A0A6A2ZQ36_HIBSY</name>
<keyword evidence="3" id="KW-0689">Ribosomal protein</keyword>
<dbReference type="GO" id="GO:0005840">
    <property type="term" value="C:ribosome"/>
    <property type="evidence" value="ECO:0007669"/>
    <property type="project" value="UniProtKB-KW"/>
</dbReference>
<accession>A0A6A2ZQ36</accession>
<sequence length="347" mass="37999">MMFGGGGKGMRWGAGGTNMLRAIAGRAAVYKNPTATLQEPLSSSTSSATRRHNNSNTNGYLYVSSSSGSSSLGSYNSNSGVPITANSGSPSPAFSGPPCFDDFEWVPRHEGDNQQPRDFVLGPVPSVAEVQNAVSALQRVAGVSSSRELIRDKLSYNADKEIGDQFPSPDASSMHRVRSAGSELDWIEPSMQLYDARAFHPCVTNDIFDAFHLLQTDPTVQEMVTSFSSDEAVWNAVLNNEMVRELRRSYYAAPEDSSSMSFDGSSDENFDKSSETTSTVKWIFDNTKAKMLELFDKITKLVNELFQVPPDDWTTKTADLFDERLRISIVLSVIVLLIVVVTRAQTT</sequence>
<dbReference type="PANTHER" id="PTHR33625:SF3">
    <property type="entry name" value="OS04G0550700 PROTEIN"/>
    <property type="match status" value="1"/>
</dbReference>
<evidence type="ECO:0000313" key="3">
    <source>
        <dbReference type="EMBL" id="KAE8693998.1"/>
    </source>
</evidence>
<dbReference type="EMBL" id="VEPZ02001112">
    <property type="protein sequence ID" value="KAE8693998.1"/>
    <property type="molecule type" value="Genomic_DNA"/>
</dbReference>